<accession>A0A8S5QYN2</accession>
<proteinExistence type="predicted"/>
<dbReference type="EMBL" id="BK015765">
    <property type="protein sequence ID" value="DAE24018.1"/>
    <property type="molecule type" value="Genomic_DNA"/>
</dbReference>
<protein>
    <submittedName>
        <fullName evidence="1">Uncharacterized protein</fullName>
    </submittedName>
</protein>
<organism evidence="1">
    <name type="scientific">Siphoviridae sp. ctoiA13</name>
    <dbReference type="NCBI Taxonomy" id="2826462"/>
    <lineage>
        <taxon>Viruses</taxon>
        <taxon>Duplodnaviria</taxon>
        <taxon>Heunggongvirae</taxon>
        <taxon>Uroviricota</taxon>
        <taxon>Caudoviricetes</taxon>
    </lineage>
</organism>
<name>A0A8S5QYN2_9CAUD</name>
<reference evidence="1" key="1">
    <citation type="journal article" date="2021" name="Proc. Natl. Acad. Sci. U.S.A.">
        <title>A Catalog of Tens of Thousands of Viruses from Human Metagenomes Reveals Hidden Associations with Chronic Diseases.</title>
        <authorList>
            <person name="Tisza M.J."/>
            <person name="Buck C.B."/>
        </authorList>
    </citation>
    <scope>NUCLEOTIDE SEQUENCE</scope>
    <source>
        <strain evidence="1">CtoiA13</strain>
    </source>
</reference>
<evidence type="ECO:0000313" key="1">
    <source>
        <dbReference type="EMBL" id="DAE24018.1"/>
    </source>
</evidence>
<sequence>MINKMNFKRYLCDDNMIKEVLDMDYDIIKEYENIYIVHEKGGGEDDVYVLYNDEKKLYGSSVIDLFEIWDIWDDLQPISEEKFKEALKRAL</sequence>